<dbReference type="RefSeq" id="WP_247025687.1">
    <property type="nucleotide sequence ID" value="NZ_JALKCH010000001.1"/>
</dbReference>
<dbReference type="EMBL" id="JALKCH010000001">
    <property type="protein sequence ID" value="MCK0195399.1"/>
    <property type="molecule type" value="Genomic_DNA"/>
</dbReference>
<feature type="domain" description="GGDEF" evidence="4">
    <location>
        <begin position="246"/>
        <end position="377"/>
    </location>
</feature>
<keyword evidence="3" id="KW-0812">Transmembrane</keyword>
<protein>
    <recommendedName>
        <fullName evidence="1">diguanylate cyclase</fullName>
        <ecNumber evidence="1">2.7.7.65</ecNumber>
    </recommendedName>
</protein>
<dbReference type="InterPro" id="IPR029787">
    <property type="entry name" value="Nucleotide_cyclase"/>
</dbReference>
<evidence type="ECO:0000313" key="5">
    <source>
        <dbReference type="EMBL" id="MCK0195399.1"/>
    </source>
</evidence>
<feature type="transmembrane region" description="Helical" evidence="3">
    <location>
        <begin position="93"/>
        <end position="112"/>
    </location>
</feature>
<proteinExistence type="predicted"/>
<gene>
    <name evidence="5" type="ORF">MWN34_00575</name>
</gene>
<keyword evidence="3" id="KW-0472">Membrane</keyword>
<dbReference type="EC" id="2.7.7.65" evidence="1"/>
<comment type="caution">
    <text evidence="5">The sequence shown here is derived from an EMBL/GenBank/DDBJ whole genome shotgun (WGS) entry which is preliminary data.</text>
</comment>
<feature type="transmembrane region" description="Helical" evidence="3">
    <location>
        <begin position="35"/>
        <end position="56"/>
    </location>
</feature>
<accession>A0ABT0D635</accession>
<name>A0ABT0D635_9HYPH</name>
<feature type="transmembrane region" description="Helical" evidence="3">
    <location>
        <begin position="118"/>
        <end position="136"/>
    </location>
</feature>
<dbReference type="SUPFAM" id="SSF55073">
    <property type="entry name" value="Nucleotide cyclase"/>
    <property type="match status" value="1"/>
</dbReference>
<evidence type="ECO:0000259" key="4">
    <source>
        <dbReference type="PROSITE" id="PS50887"/>
    </source>
</evidence>
<feature type="transmembrane region" description="Helical" evidence="3">
    <location>
        <begin position="6"/>
        <end position="28"/>
    </location>
</feature>
<keyword evidence="6" id="KW-1185">Reference proteome</keyword>
<dbReference type="InterPro" id="IPR043128">
    <property type="entry name" value="Rev_trsase/Diguanyl_cyclase"/>
</dbReference>
<feature type="transmembrane region" description="Helical" evidence="3">
    <location>
        <begin position="184"/>
        <end position="208"/>
    </location>
</feature>
<dbReference type="InterPro" id="IPR050469">
    <property type="entry name" value="Diguanylate_Cyclase"/>
</dbReference>
<reference evidence="5 6" key="1">
    <citation type="submission" date="2022-04" db="EMBL/GenBank/DDBJ databases">
        <authorList>
            <person name="Grouzdev D.S."/>
            <person name="Pantiukh K.S."/>
            <person name="Krutkina M.S."/>
        </authorList>
    </citation>
    <scope>NUCLEOTIDE SEQUENCE [LARGE SCALE GENOMIC DNA]</scope>
    <source>
        <strain evidence="5 6">6x-1</strain>
    </source>
</reference>
<sequence>MLLDYPSLLVAIGFSAVCLVGILLASWIAARSDGFLLTSAVGIAFVVLHVLSYRYYVADPDPWVGVLAIALLLSAFSVLMATGRQFRLGIPPWPSASLAAGLGILVTVPPFFFGYDGLSFMLFNLVAGILLLLTAWEYWQGRGEAPLAVLTMCGLYAATAFSFLLCALALGLSGRFALGEAPNGIAEIINVIVSIIGVAGIGALTLALNQSRLARAHRQEAMTDLLTGLVNRRALFDHVRDHPLHGDAAIVLFDVDRFKSINDQHGHATGDHVLVAFGAALQANLAFGQIAARYGGEEFALILRDIGVDTALRQAEAVRADFAARVRDGLGLTCSASAGIAFAQPNGYDFEATLNAADQMLYQAKRTGRDRVAVASARLVTVVPFTPLPSSRP</sequence>
<evidence type="ECO:0000256" key="1">
    <source>
        <dbReference type="ARBA" id="ARBA00012528"/>
    </source>
</evidence>
<dbReference type="PANTHER" id="PTHR45138:SF9">
    <property type="entry name" value="DIGUANYLATE CYCLASE DGCM-RELATED"/>
    <property type="match status" value="1"/>
</dbReference>
<keyword evidence="3" id="KW-1133">Transmembrane helix</keyword>
<dbReference type="Gene3D" id="3.30.70.270">
    <property type="match status" value="1"/>
</dbReference>
<evidence type="ECO:0000313" key="6">
    <source>
        <dbReference type="Proteomes" id="UP001203284"/>
    </source>
</evidence>
<dbReference type="NCBIfam" id="TIGR00254">
    <property type="entry name" value="GGDEF"/>
    <property type="match status" value="1"/>
</dbReference>
<feature type="transmembrane region" description="Helical" evidence="3">
    <location>
        <begin position="62"/>
        <end position="81"/>
    </location>
</feature>
<dbReference type="InterPro" id="IPR000160">
    <property type="entry name" value="GGDEF_dom"/>
</dbReference>
<dbReference type="Proteomes" id="UP001203284">
    <property type="component" value="Unassembled WGS sequence"/>
</dbReference>
<dbReference type="Pfam" id="PF00990">
    <property type="entry name" value="GGDEF"/>
    <property type="match status" value="1"/>
</dbReference>
<comment type="catalytic activity">
    <reaction evidence="2">
        <text>2 GTP = 3',3'-c-di-GMP + 2 diphosphate</text>
        <dbReference type="Rhea" id="RHEA:24898"/>
        <dbReference type="ChEBI" id="CHEBI:33019"/>
        <dbReference type="ChEBI" id="CHEBI:37565"/>
        <dbReference type="ChEBI" id="CHEBI:58805"/>
        <dbReference type="EC" id="2.7.7.65"/>
    </reaction>
</comment>
<evidence type="ECO:0000256" key="2">
    <source>
        <dbReference type="ARBA" id="ARBA00034247"/>
    </source>
</evidence>
<dbReference type="CDD" id="cd01949">
    <property type="entry name" value="GGDEF"/>
    <property type="match status" value="1"/>
</dbReference>
<evidence type="ECO:0000256" key="3">
    <source>
        <dbReference type="SAM" id="Phobius"/>
    </source>
</evidence>
<feature type="transmembrane region" description="Helical" evidence="3">
    <location>
        <begin position="148"/>
        <end position="172"/>
    </location>
</feature>
<dbReference type="PANTHER" id="PTHR45138">
    <property type="entry name" value="REGULATORY COMPONENTS OF SENSORY TRANSDUCTION SYSTEM"/>
    <property type="match status" value="1"/>
</dbReference>
<dbReference type="SMART" id="SM00267">
    <property type="entry name" value="GGDEF"/>
    <property type="match status" value="1"/>
</dbReference>
<organism evidence="5 6">
    <name type="scientific">Ancylobacter crimeensis</name>
    <dbReference type="NCBI Taxonomy" id="2579147"/>
    <lineage>
        <taxon>Bacteria</taxon>
        <taxon>Pseudomonadati</taxon>
        <taxon>Pseudomonadota</taxon>
        <taxon>Alphaproteobacteria</taxon>
        <taxon>Hyphomicrobiales</taxon>
        <taxon>Xanthobacteraceae</taxon>
        <taxon>Ancylobacter</taxon>
    </lineage>
</organism>
<dbReference type="PROSITE" id="PS50887">
    <property type="entry name" value="GGDEF"/>
    <property type="match status" value="1"/>
</dbReference>